<keyword evidence="6" id="KW-0769">Symport</keyword>
<evidence type="ECO:0000256" key="11">
    <source>
        <dbReference type="SAM" id="Phobius"/>
    </source>
</evidence>
<evidence type="ECO:0000256" key="5">
    <source>
        <dbReference type="ARBA" id="ARBA00022692"/>
    </source>
</evidence>
<evidence type="ECO:0000256" key="10">
    <source>
        <dbReference type="ARBA" id="ARBA00039918"/>
    </source>
</evidence>
<evidence type="ECO:0000259" key="12">
    <source>
        <dbReference type="PROSITE" id="PS50850"/>
    </source>
</evidence>
<protein>
    <recommendedName>
        <fullName evidence="10">Putative proline/betaine transporter</fullName>
    </recommendedName>
</protein>
<evidence type="ECO:0000256" key="9">
    <source>
        <dbReference type="ARBA" id="ARBA00037295"/>
    </source>
</evidence>
<evidence type="ECO:0000256" key="2">
    <source>
        <dbReference type="ARBA" id="ARBA00008240"/>
    </source>
</evidence>
<dbReference type="InterPro" id="IPR036259">
    <property type="entry name" value="MFS_trans_sf"/>
</dbReference>
<dbReference type="PROSITE" id="PS50850">
    <property type="entry name" value="MFS"/>
    <property type="match status" value="1"/>
</dbReference>
<feature type="transmembrane region" description="Helical" evidence="11">
    <location>
        <begin position="324"/>
        <end position="342"/>
    </location>
</feature>
<keyword evidence="8 11" id="KW-0472">Membrane</keyword>
<feature type="transmembrane region" description="Helical" evidence="11">
    <location>
        <begin position="252"/>
        <end position="274"/>
    </location>
</feature>
<name>A0A2W5IBU1_9ACTN</name>
<comment type="subcellular location">
    <subcellularLocation>
        <location evidence="1">Cell membrane</location>
        <topology evidence="1">Multi-pass membrane protein</topology>
    </subcellularLocation>
</comment>
<comment type="function">
    <text evidence="9">May be a proton symporter involved in the uptake of osmolytes such as proline and glycine betaine.</text>
</comment>
<proteinExistence type="inferred from homology"/>
<feature type="transmembrane region" description="Helical" evidence="11">
    <location>
        <begin position="388"/>
        <end position="408"/>
    </location>
</feature>
<feature type="domain" description="Major facilitator superfamily (MFS) profile" evidence="12">
    <location>
        <begin position="19"/>
        <end position="440"/>
    </location>
</feature>
<dbReference type="Pfam" id="PF07690">
    <property type="entry name" value="MFS_1"/>
    <property type="match status" value="1"/>
</dbReference>
<comment type="caution">
    <text evidence="13">The sequence shown here is derived from an EMBL/GenBank/DDBJ whole genome shotgun (WGS) entry which is preliminary data.</text>
</comment>
<feature type="transmembrane region" description="Helical" evidence="11">
    <location>
        <begin position="354"/>
        <end position="376"/>
    </location>
</feature>
<reference evidence="13 14" key="1">
    <citation type="submission" date="2017-08" db="EMBL/GenBank/DDBJ databases">
        <title>Infants hospitalized years apart are colonized by the same room-sourced microbial strains.</title>
        <authorList>
            <person name="Brooks B."/>
            <person name="Olm M.R."/>
            <person name="Firek B.A."/>
            <person name="Baker R."/>
            <person name="Thomas B.C."/>
            <person name="Morowitz M.J."/>
            <person name="Banfield J.F."/>
        </authorList>
    </citation>
    <scope>NUCLEOTIDE SEQUENCE [LARGE SCALE GENOMIC DNA]</scope>
    <source>
        <strain evidence="13">S2_006_000_R1_57</strain>
    </source>
</reference>
<organism evidence="13 14">
    <name type="scientific">Lawsonella clevelandensis</name>
    <dbReference type="NCBI Taxonomy" id="1528099"/>
    <lineage>
        <taxon>Bacteria</taxon>
        <taxon>Bacillati</taxon>
        <taxon>Actinomycetota</taxon>
        <taxon>Actinomycetes</taxon>
        <taxon>Mycobacteriales</taxon>
        <taxon>Lawsonellaceae</taxon>
        <taxon>Lawsonella</taxon>
    </lineage>
</organism>
<dbReference type="GO" id="GO:0015293">
    <property type="term" value="F:symporter activity"/>
    <property type="evidence" value="ECO:0007669"/>
    <property type="project" value="UniProtKB-KW"/>
</dbReference>
<feature type="transmembrane region" description="Helical" evidence="11">
    <location>
        <begin position="414"/>
        <end position="434"/>
    </location>
</feature>
<feature type="transmembrane region" description="Helical" evidence="11">
    <location>
        <begin position="294"/>
        <end position="312"/>
    </location>
</feature>
<evidence type="ECO:0000256" key="7">
    <source>
        <dbReference type="ARBA" id="ARBA00022989"/>
    </source>
</evidence>
<feature type="transmembrane region" description="Helical" evidence="11">
    <location>
        <begin position="93"/>
        <end position="114"/>
    </location>
</feature>
<gene>
    <name evidence="13" type="ORF">DI579_06170</name>
</gene>
<feature type="transmembrane region" description="Helical" evidence="11">
    <location>
        <begin position="168"/>
        <end position="185"/>
    </location>
</feature>
<dbReference type="FunFam" id="1.20.1250.20:FF:000001">
    <property type="entry name" value="Dicarboxylate MFS transporter"/>
    <property type="match status" value="1"/>
</dbReference>
<sequence length="446" mass="48246">MTAAAALNDYAERIPRSRIILSSMIGTTIEFYDFYVYATAAVAVFPALFFPKADATAALLSSFATFGLAFIARPLGSLIFGHFGDRVGRKATLVASLLTMGIATFLIGLLPTYVQAGVWAPAMLSILRFCQGLGLGGEWSGAVLLATETAPKGKRGWAGMWPQLGAPLGFLLANGLFLILVHALNHTEGALDGDFMVWGWRIPFLLSIVMVILGLYVRMKLEETPVFQHAVTHGKRVASPIKETFRTAWRPLILSTFIMVGTYAIFYITTTWMLSYGIAKPDNGGLGIPYGEFLPLQLIGILFFIAGVPLSNWLSDKYGRRKPLLIITTIIVLYGFTFGAWIPATATKGDVLSWLIVGMFLMGLSFGPMSALLPELFPTNVRYTGSGIAYNVASILGAALTPFVATWLVSTHGVFWVGIYMGCLAVLTIIALLLSQETSDVDLAAV</sequence>
<feature type="transmembrane region" description="Helical" evidence="11">
    <location>
        <begin position="197"/>
        <end position="217"/>
    </location>
</feature>
<evidence type="ECO:0000256" key="4">
    <source>
        <dbReference type="ARBA" id="ARBA00022475"/>
    </source>
</evidence>
<dbReference type="CDD" id="cd17369">
    <property type="entry name" value="MFS_ShiA_like"/>
    <property type="match status" value="1"/>
</dbReference>
<keyword evidence="5 11" id="KW-0812">Transmembrane</keyword>
<evidence type="ECO:0000256" key="1">
    <source>
        <dbReference type="ARBA" id="ARBA00004651"/>
    </source>
</evidence>
<evidence type="ECO:0000256" key="6">
    <source>
        <dbReference type="ARBA" id="ARBA00022847"/>
    </source>
</evidence>
<dbReference type="InterPro" id="IPR011701">
    <property type="entry name" value="MFS"/>
</dbReference>
<dbReference type="PANTHER" id="PTHR43045:SF2">
    <property type="entry name" value="INNER MEMBRANE METABOLITE TRANSPORT PROTEIN YHJE"/>
    <property type="match status" value="1"/>
</dbReference>
<feature type="transmembrane region" description="Helical" evidence="11">
    <location>
        <begin position="57"/>
        <end position="81"/>
    </location>
</feature>
<evidence type="ECO:0000313" key="13">
    <source>
        <dbReference type="EMBL" id="PZP88507.1"/>
    </source>
</evidence>
<dbReference type="AlphaFoldDB" id="A0A2W5IBU1"/>
<comment type="similarity">
    <text evidence="2">Belongs to the major facilitator superfamily. Metabolite:H+ Symporter (MHS) family (TC 2.A.1.6) family.</text>
</comment>
<keyword evidence="4" id="KW-1003">Cell membrane</keyword>
<feature type="transmembrane region" description="Helical" evidence="11">
    <location>
        <begin position="126"/>
        <end position="147"/>
    </location>
</feature>
<dbReference type="GO" id="GO:0005886">
    <property type="term" value="C:plasma membrane"/>
    <property type="evidence" value="ECO:0007669"/>
    <property type="project" value="UniProtKB-SubCell"/>
</dbReference>
<dbReference type="PANTHER" id="PTHR43045">
    <property type="entry name" value="SHIKIMATE TRANSPORTER"/>
    <property type="match status" value="1"/>
</dbReference>
<dbReference type="EMBL" id="QFOZ01000011">
    <property type="protein sequence ID" value="PZP88507.1"/>
    <property type="molecule type" value="Genomic_DNA"/>
</dbReference>
<evidence type="ECO:0000313" key="14">
    <source>
        <dbReference type="Proteomes" id="UP000248606"/>
    </source>
</evidence>
<keyword evidence="3" id="KW-0813">Transport</keyword>
<dbReference type="InterPro" id="IPR020846">
    <property type="entry name" value="MFS_dom"/>
</dbReference>
<evidence type="ECO:0000256" key="8">
    <source>
        <dbReference type="ARBA" id="ARBA00023136"/>
    </source>
</evidence>
<evidence type="ECO:0000256" key="3">
    <source>
        <dbReference type="ARBA" id="ARBA00022448"/>
    </source>
</evidence>
<dbReference type="RefSeq" id="WP_303678957.1">
    <property type="nucleotide sequence ID" value="NZ_CAKZIO010000015.1"/>
</dbReference>
<keyword evidence="7 11" id="KW-1133">Transmembrane helix</keyword>
<dbReference type="SUPFAM" id="SSF103473">
    <property type="entry name" value="MFS general substrate transporter"/>
    <property type="match status" value="1"/>
</dbReference>
<dbReference type="Gene3D" id="1.20.1250.20">
    <property type="entry name" value="MFS general substrate transporter like domains"/>
    <property type="match status" value="1"/>
</dbReference>
<dbReference type="Proteomes" id="UP000248606">
    <property type="component" value="Unassembled WGS sequence"/>
</dbReference>
<accession>A0A2W5IBU1</accession>